<name>A0ABS8BYI6_9RHOB</name>
<feature type="signal peptide" evidence="1">
    <location>
        <begin position="1"/>
        <end position="23"/>
    </location>
</feature>
<evidence type="ECO:0000256" key="1">
    <source>
        <dbReference type="SAM" id="SignalP"/>
    </source>
</evidence>
<dbReference type="Proteomes" id="UP001138961">
    <property type="component" value="Unassembled WGS sequence"/>
</dbReference>
<evidence type="ECO:0000313" key="2">
    <source>
        <dbReference type="EMBL" id="MCB5200581.1"/>
    </source>
</evidence>
<keyword evidence="1" id="KW-0732">Signal</keyword>
<dbReference type="PROSITE" id="PS51257">
    <property type="entry name" value="PROKAR_LIPOPROTEIN"/>
    <property type="match status" value="1"/>
</dbReference>
<evidence type="ECO:0000313" key="3">
    <source>
        <dbReference type="Proteomes" id="UP001138961"/>
    </source>
</evidence>
<dbReference type="RefSeq" id="WP_226749071.1">
    <property type="nucleotide sequence ID" value="NZ_JAJATZ010000009.1"/>
</dbReference>
<protein>
    <recommendedName>
        <fullName evidence="4">SH3 domain-containing protein</fullName>
    </recommendedName>
</protein>
<comment type="caution">
    <text evidence="2">The sequence shown here is derived from an EMBL/GenBank/DDBJ whole genome shotgun (WGS) entry which is preliminary data.</text>
</comment>
<organism evidence="2 3">
    <name type="scientific">Loktanella gaetbuli</name>
    <dbReference type="NCBI Taxonomy" id="2881335"/>
    <lineage>
        <taxon>Bacteria</taxon>
        <taxon>Pseudomonadati</taxon>
        <taxon>Pseudomonadota</taxon>
        <taxon>Alphaproteobacteria</taxon>
        <taxon>Rhodobacterales</taxon>
        <taxon>Roseobacteraceae</taxon>
        <taxon>Loktanella</taxon>
    </lineage>
</organism>
<accession>A0ABS8BYI6</accession>
<reference evidence="2" key="1">
    <citation type="submission" date="2021-10" db="EMBL/GenBank/DDBJ databases">
        <title>Loktanella gaetbuli sp. nov., isolated from a tidal flat.</title>
        <authorList>
            <person name="Park S."/>
            <person name="Yoon J.-H."/>
        </authorList>
    </citation>
    <scope>NUCLEOTIDE SEQUENCE</scope>
    <source>
        <strain evidence="2">TSTF-M6</strain>
    </source>
</reference>
<feature type="chain" id="PRO_5047173942" description="SH3 domain-containing protein" evidence="1">
    <location>
        <begin position="24"/>
        <end position="204"/>
    </location>
</feature>
<gene>
    <name evidence="2" type="ORF">LGQ03_15170</name>
</gene>
<keyword evidence="3" id="KW-1185">Reference proteome</keyword>
<evidence type="ECO:0008006" key="4">
    <source>
        <dbReference type="Google" id="ProtNLM"/>
    </source>
</evidence>
<proteinExistence type="predicted"/>
<sequence length="204" mass="21688">MTRRWRAVAATCVIWVTACPAVAQSATDLSVRDQFQQAFAALSQGDSVTAQQGYTNLMRTQELGADLLDAAQRGLIAAQLMQLDRLVTDNGPQDAAVAALVNEILIQMAMPDSALTAPQRRAIAARLPGVADAPMIARYRVRVVVASVRALPSSAQDSARVGRAPEGAVLDVVAIVPGREPGYDWARLAGGQGYVRIDLLVPLE</sequence>
<dbReference type="EMBL" id="JAJATZ010000009">
    <property type="protein sequence ID" value="MCB5200581.1"/>
    <property type="molecule type" value="Genomic_DNA"/>
</dbReference>